<gene>
    <name evidence="5" type="ORF">TVAG_375450</name>
</gene>
<dbReference type="Gene3D" id="1.25.40.20">
    <property type="entry name" value="Ankyrin repeat-containing domain"/>
    <property type="match status" value="2"/>
</dbReference>
<evidence type="ECO:0000256" key="2">
    <source>
        <dbReference type="ARBA" id="ARBA00023043"/>
    </source>
</evidence>
<dbReference type="VEuPathDB" id="TrichDB:TVAG_375450"/>
<dbReference type="InterPro" id="IPR002110">
    <property type="entry name" value="Ankyrin_rpt"/>
</dbReference>
<dbReference type="EMBL" id="DS114451">
    <property type="protein sequence ID" value="EAX87442.1"/>
    <property type="molecule type" value="Genomic_DNA"/>
</dbReference>
<dbReference type="InterPro" id="IPR036770">
    <property type="entry name" value="Ankyrin_rpt-contain_sf"/>
</dbReference>
<organism evidence="5 6">
    <name type="scientific">Trichomonas vaginalis (strain ATCC PRA-98 / G3)</name>
    <dbReference type="NCBI Taxonomy" id="412133"/>
    <lineage>
        <taxon>Eukaryota</taxon>
        <taxon>Metamonada</taxon>
        <taxon>Parabasalia</taxon>
        <taxon>Trichomonadida</taxon>
        <taxon>Trichomonadidae</taxon>
        <taxon>Trichomonas</taxon>
    </lineage>
</organism>
<feature type="repeat" description="ANK" evidence="3">
    <location>
        <begin position="247"/>
        <end position="279"/>
    </location>
</feature>
<dbReference type="Pfam" id="PF12796">
    <property type="entry name" value="Ank_2"/>
    <property type="match status" value="2"/>
</dbReference>
<keyword evidence="2 3" id="KW-0040">ANK repeat</keyword>
<accession>A2G5X2</accession>
<dbReference type="KEGG" id="tva:4745097"/>
<dbReference type="eggNOG" id="KOG4177">
    <property type="taxonomic scope" value="Eukaryota"/>
</dbReference>
<dbReference type="Proteomes" id="UP000001542">
    <property type="component" value="Unassembled WGS sequence"/>
</dbReference>
<sequence>MKLGILSGIIGVIDQIQADQSVSTNTIEKLQTESNRIQKEKESLAKEVQSLKSEIKRREENNLPIGFISKLSELKNSKDFDEIYNFFVEISEKGTQQMMSKACEEGLWKRCKSVSELPNVLHEASFTGNLKLVKSLIESGCDKHAKCFYGYTPLICASRKNNLEVVKYLISAGANKDLKDNDGRTPLIHASWNGHLEVVKYLISVGANKEVMGTYSRDTAFFYGTSHLEIVKYFISIGEDKEARNGFGGTPLIWATISGRLEVVKYLISIGANKDAKDNEGNTPLINASLYGHLEVVKYLISAGANKEAKRSDGKTALSVASGKVREYLLSVA</sequence>
<dbReference type="OrthoDB" id="426293at2759"/>
<evidence type="ECO:0000256" key="4">
    <source>
        <dbReference type="SAM" id="Coils"/>
    </source>
</evidence>
<dbReference type="STRING" id="5722.A2G5X2"/>
<dbReference type="PROSITE" id="PS50088">
    <property type="entry name" value="ANK_REPEAT"/>
    <property type="match status" value="4"/>
</dbReference>
<protein>
    <submittedName>
        <fullName evidence="5">Uncharacterized protein</fullName>
    </submittedName>
</protein>
<dbReference type="SMART" id="SM00248">
    <property type="entry name" value="ANK"/>
    <property type="match status" value="6"/>
</dbReference>
<keyword evidence="4" id="KW-0175">Coiled coil</keyword>
<dbReference type="SMR" id="A2G5X2"/>
<keyword evidence="6" id="KW-1185">Reference proteome</keyword>
<feature type="coiled-coil region" evidence="4">
    <location>
        <begin position="27"/>
        <end position="61"/>
    </location>
</feature>
<dbReference type="PANTHER" id="PTHR24188">
    <property type="entry name" value="ANKYRIN REPEAT PROTEIN"/>
    <property type="match status" value="1"/>
</dbReference>
<feature type="repeat" description="ANK" evidence="3">
    <location>
        <begin position="149"/>
        <end position="181"/>
    </location>
</feature>
<evidence type="ECO:0000313" key="5">
    <source>
        <dbReference type="EMBL" id="EAX87442.1"/>
    </source>
</evidence>
<name>A2G5X2_TRIV3</name>
<dbReference type="PRINTS" id="PR01415">
    <property type="entry name" value="ANKYRIN"/>
</dbReference>
<dbReference type="AlphaFoldDB" id="A2G5X2"/>
<proteinExistence type="predicted"/>
<dbReference type="PANTHER" id="PTHR24188:SF29">
    <property type="entry name" value="GH09064P"/>
    <property type="match status" value="1"/>
</dbReference>
<keyword evidence="1" id="KW-0677">Repeat</keyword>
<dbReference type="PROSITE" id="PS50297">
    <property type="entry name" value="ANK_REP_REGION"/>
    <property type="match status" value="4"/>
</dbReference>
<feature type="repeat" description="ANK" evidence="3">
    <location>
        <begin position="182"/>
        <end position="214"/>
    </location>
</feature>
<evidence type="ECO:0000256" key="1">
    <source>
        <dbReference type="ARBA" id="ARBA00022737"/>
    </source>
</evidence>
<dbReference type="InParanoid" id="A2G5X2"/>
<evidence type="ECO:0000313" key="6">
    <source>
        <dbReference type="Proteomes" id="UP000001542"/>
    </source>
</evidence>
<feature type="repeat" description="ANK" evidence="3">
    <location>
        <begin position="280"/>
        <end position="312"/>
    </location>
</feature>
<dbReference type="RefSeq" id="XP_001300372.1">
    <property type="nucleotide sequence ID" value="XM_001300371.1"/>
</dbReference>
<reference evidence="5" key="1">
    <citation type="submission" date="2006-10" db="EMBL/GenBank/DDBJ databases">
        <authorList>
            <person name="Amadeo P."/>
            <person name="Zhao Q."/>
            <person name="Wortman J."/>
            <person name="Fraser-Liggett C."/>
            <person name="Carlton J."/>
        </authorList>
    </citation>
    <scope>NUCLEOTIDE SEQUENCE</scope>
    <source>
        <strain evidence="5">G3</strain>
    </source>
</reference>
<dbReference type="VEuPathDB" id="TrichDB:TVAGG3_0247730"/>
<reference evidence="5" key="2">
    <citation type="journal article" date="2007" name="Science">
        <title>Draft genome sequence of the sexually transmitted pathogen Trichomonas vaginalis.</title>
        <authorList>
            <person name="Carlton J.M."/>
            <person name="Hirt R.P."/>
            <person name="Silva J.C."/>
            <person name="Delcher A.L."/>
            <person name="Schatz M."/>
            <person name="Zhao Q."/>
            <person name="Wortman J.R."/>
            <person name="Bidwell S.L."/>
            <person name="Alsmark U.C.M."/>
            <person name="Besteiro S."/>
            <person name="Sicheritz-Ponten T."/>
            <person name="Noel C.J."/>
            <person name="Dacks J.B."/>
            <person name="Foster P.G."/>
            <person name="Simillion C."/>
            <person name="Van de Peer Y."/>
            <person name="Miranda-Saavedra D."/>
            <person name="Barton G.J."/>
            <person name="Westrop G.D."/>
            <person name="Mueller S."/>
            <person name="Dessi D."/>
            <person name="Fiori P.L."/>
            <person name="Ren Q."/>
            <person name="Paulsen I."/>
            <person name="Zhang H."/>
            <person name="Bastida-Corcuera F.D."/>
            <person name="Simoes-Barbosa A."/>
            <person name="Brown M.T."/>
            <person name="Hayes R.D."/>
            <person name="Mukherjee M."/>
            <person name="Okumura C.Y."/>
            <person name="Schneider R."/>
            <person name="Smith A.J."/>
            <person name="Vanacova S."/>
            <person name="Villalvazo M."/>
            <person name="Haas B.J."/>
            <person name="Pertea M."/>
            <person name="Feldblyum T.V."/>
            <person name="Utterback T.R."/>
            <person name="Shu C.L."/>
            <person name="Osoegawa K."/>
            <person name="de Jong P.J."/>
            <person name="Hrdy I."/>
            <person name="Horvathova L."/>
            <person name="Zubacova Z."/>
            <person name="Dolezal P."/>
            <person name="Malik S.B."/>
            <person name="Logsdon J.M. Jr."/>
            <person name="Henze K."/>
            <person name="Gupta A."/>
            <person name="Wang C.C."/>
            <person name="Dunne R.L."/>
            <person name="Upcroft J.A."/>
            <person name="Upcroft P."/>
            <person name="White O."/>
            <person name="Salzberg S.L."/>
            <person name="Tang P."/>
            <person name="Chiu C.-H."/>
            <person name="Lee Y.-S."/>
            <person name="Embley T.M."/>
            <person name="Coombs G.H."/>
            <person name="Mottram J.C."/>
            <person name="Tachezy J."/>
            <person name="Fraser-Liggett C.M."/>
            <person name="Johnson P.J."/>
        </authorList>
    </citation>
    <scope>NUCLEOTIDE SEQUENCE [LARGE SCALE GENOMIC DNA]</scope>
    <source>
        <strain evidence="5">G3</strain>
    </source>
</reference>
<dbReference type="SUPFAM" id="SSF48403">
    <property type="entry name" value="Ankyrin repeat"/>
    <property type="match status" value="1"/>
</dbReference>
<evidence type="ECO:0000256" key="3">
    <source>
        <dbReference type="PROSITE-ProRule" id="PRU00023"/>
    </source>
</evidence>